<dbReference type="InterPro" id="IPR029030">
    <property type="entry name" value="Caspase-like_dom_sf"/>
</dbReference>
<evidence type="ECO:0000313" key="2">
    <source>
        <dbReference type="Proteomes" id="UP000695022"/>
    </source>
</evidence>
<dbReference type="PANTHER" id="PTHR22576:SF37">
    <property type="entry name" value="MUCOSA-ASSOCIATED LYMPHOID TISSUE LYMPHOMA TRANSLOCATION PROTEIN 1"/>
    <property type="match status" value="1"/>
</dbReference>
<evidence type="ECO:0000259" key="1">
    <source>
        <dbReference type="PROSITE" id="PS50208"/>
    </source>
</evidence>
<dbReference type="InterPro" id="IPR052039">
    <property type="entry name" value="Caspase-related_regulators"/>
</dbReference>
<evidence type="ECO:0000313" key="3">
    <source>
        <dbReference type="RefSeq" id="XP_014680411.1"/>
    </source>
</evidence>
<sequence>SLKVALLIGNQDYEGLGRLHNPATDVETLARCLASLSFRVIALVNLTHAEMNNALNEFCSMLHEGAYGVFYYAGHGFKKDELSYMVPLETPHSAGDDGGVAGFSCDDCLCVQRALACMQETGAALNLLILDMCRAESR</sequence>
<protein>
    <submittedName>
        <fullName evidence="3">Mucosa-associated lymphoid tissue lymphoma translocation protein 1-like</fullName>
    </submittedName>
</protein>
<accession>A0ABM1F7J0</accession>
<dbReference type="InterPro" id="IPR001309">
    <property type="entry name" value="Pept_C14_p20"/>
</dbReference>
<reference evidence="3" key="1">
    <citation type="submission" date="2025-08" db="UniProtKB">
        <authorList>
            <consortium name="RefSeq"/>
        </authorList>
    </citation>
    <scope>IDENTIFICATION</scope>
</reference>
<dbReference type="RefSeq" id="XP_014680411.1">
    <property type="nucleotide sequence ID" value="XM_014824925.1"/>
</dbReference>
<feature type="domain" description="Caspase family p20" evidence="1">
    <location>
        <begin position="1"/>
        <end position="78"/>
    </location>
</feature>
<dbReference type="SUPFAM" id="SSF52129">
    <property type="entry name" value="Caspase-like"/>
    <property type="match status" value="1"/>
</dbReference>
<feature type="non-terminal residue" evidence="3">
    <location>
        <position position="1"/>
    </location>
</feature>
<gene>
    <name evidence="3" type="primary">LOC106820405</name>
</gene>
<proteinExistence type="predicted"/>
<dbReference type="PANTHER" id="PTHR22576">
    <property type="entry name" value="MUCOSA ASSOCIATED LYMPHOID TISSUE LYMPHOMA TRANSLOCATION PROTEIN 1/PARACASPASE"/>
    <property type="match status" value="1"/>
</dbReference>
<organism evidence="2 3">
    <name type="scientific">Priapulus caudatus</name>
    <name type="common">Priapulid worm</name>
    <dbReference type="NCBI Taxonomy" id="37621"/>
    <lineage>
        <taxon>Eukaryota</taxon>
        <taxon>Metazoa</taxon>
        <taxon>Ecdysozoa</taxon>
        <taxon>Scalidophora</taxon>
        <taxon>Priapulida</taxon>
        <taxon>Priapulimorpha</taxon>
        <taxon>Priapulimorphida</taxon>
        <taxon>Priapulidae</taxon>
        <taxon>Priapulus</taxon>
    </lineage>
</organism>
<dbReference type="GeneID" id="106820405"/>
<dbReference type="Gene3D" id="3.40.50.1460">
    <property type="match status" value="1"/>
</dbReference>
<keyword evidence="2" id="KW-1185">Reference proteome</keyword>
<name>A0ABM1F7J0_PRICU</name>
<dbReference type="Pfam" id="PF00656">
    <property type="entry name" value="Peptidase_C14"/>
    <property type="match status" value="1"/>
</dbReference>
<dbReference type="InterPro" id="IPR011600">
    <property type="entry name" value="Pept_C14_caspase"/>
</dbReference>
<dbReference type="Proteomes" id="UP000695022">
    <property type="component" value="Unplaced"/>
</dbReference>
<dbReference type="PROSITE" id="PS50208">
    <property type="entry name" value="CASPASE_P20"/>
    <property type="match status" value="1"/>
</dbReference>